<dbReference type="RefSeq" id="WP_044223527.1">
    <property type="nucleotide sequence ID" value="NZ_JBKAGJ010000009.1"/>
</dbReference>
<evidence type="ECO:0000313" key="4">
    <source>
        <dbReference type="Proteomes" id="UP000029736"/>
    </source>
</evidence>
<sequence>MLVSVGTRVRLVHLRENGVVTELLHEEGMAKVRLDDGDEIPVFLEDLSRPDPTPSNKPPVKAKFVPGKQDKVETPPERPPIESQYLIIKSKGIQLAFDPLPEPDGQVRQYNIYLLNDTRSDYLFTFELQLDGRVVQRENHKIDRTSYVPVGQLHFDQLNDTPTAVVSCWRLTTSGTGPKMEKTLRIRPKQFFKRTKTAPLLNRKVHLFLVFEPDADQQPPKEEAEDLRDYTRKNYRPKPEWQDIRTRMPHEVLEMAEFIPEIDLHIEELRSDFKKLSNAEILRIQLFHFDQYMRKAIRLGVERVFIIHGIGKGKLRDSIASRLIQMPEVRSFRNEYHHRYGYGATEVIF</sequence>
<protein>
    <recommendedName>
        <fullName evidence="2">Smr domain-containing protein</fullName>
    </recommendedName>
</protein>
<dbReference type="InterPro" id="IPR036781">
    <property type="entry name" value="Smr_assoc-like_sf"/>
</dbReference>
<feature type="compositionally biased region" description="Basic and acidic residues" evidence="1">
    <location>
        <begin position="68"/>
        <end position="79"/>
    </location>
</feature>
<dbReference type="InterPro" id="IPR036063">
    <property type="entry name" value="Smr_dom_sf"/>
</dbReference>
<feature type="domain" description="Smr" evidence="2">
    <location>
        <begin position="290"/>
        <end position="349"/>
    </location>
</feature>
<comment type="caution">
    <text evidence="3">The sequence shown here is derived from an EMBL/GenBank/DDBJ whole genome shotgun (WGS) entry which is preliminary data.</text>
</comment>
<dbReference type="AlphaFoldDB" id="A0A098S3L6"/>
<evidence type="ECO:0000256" key="1">
    <source>
        <dbReference type="SAM" id="MobiDB-lite"/>
    </source>
</evidence>
<reference evidence="3 4" key="1">
    <citation type="journal article" date="2014" name="Int. J. Syst. Evol. Microbiol.">
        <title>Phaeodactylibacter xiamenensis gen. nov., sp. nov., a member of the family Saprospiraceae isolated from the marine alga Phaeodactylum tricornutum.</title>
        <authorList>
            <person name="Chen Z.Jr."/>
            <person name="Lei X."/>
            <person name="Lai Q."/>
            <person name="Li Y."/>
            <person name="Zhang B."/>
            <person name="Zhang J."/>
            <person name="Zhang H."/>
            <person name="Yang L."/>
            <person name="Zheng W."/>
            <person name="Tian Y."/>
            <person name="Yu Z."/>
            <person name="Xu H.Jr."/>
            <person name="Zheng T."/>
        </authorList>
    </citation>
    <scope>NUCLEOTIDE SEQUENCE [LARGE SCALE GENOMIC DNA]</scope>
    <source>
        <strain evidence="3 4">KD52</strain>
    </source>
</reference>
<dbReference type="OrthoDB" id="1524810at2"/>
<dbReference type="Pfam" id="PF01713">
    <property type="entry name" value="Smr"/>
    <property type="match status" value="1"/>
</dbReference>
<gene>
    <name evidence="3" type="ORF">IX84_18025</name>
</gene>
<feature type="region of interest" description="Disordered" evidence="1">
    <location>
        <begin position="46"/>
        <end position="79"/>
    </location>
</feature>
<dbReference type="InterPro" id="IPR002625">
    <property type="entry name" value="Smr_dom"/>
</dbReference>
<name>A0A098S3L6_9BACT</name>
<keyword evidence="4" id="KW-1185">Reference proteome</keyword>
<dbReference type="STRING" id="1524460.IX84_18025"/>
<dbReference type="Gene3D" id="2.60.40.1600">
    <property type="entry name" value="Smr-associated-like"/>
    <property type="match status" value="1"/>
</dbReference>
<dbReference type="EMBL" id="JPOS01000039">
    <property type="protein sequence ID" value="KGE86944.1"/>
    <property type="molecule type" value="Genomic_DNA"/>
</dbReference>
<dbReference type="PROSITE" id="PS50828">
    <property type="entry name" value="SMR"/>
    <property type="match status" value="1"/>
</dbReference>
<proteinExistence type="predicted"/>
<dbReference type="Gene3D" id="3.30.1370.110">
    <property type="match status" value="1"/>
</dbReference>
<dbReference type="Proteomes" id="UP000029736">
    <property type="component" value="Unassembled WGS sequence"/>
</dbReference>
<evidence type="ECO:0000259" key="2">
    <source>
        <dbReference type="PROSITE" id="PS50828"/>
    </source>
</evidence>
<accession>A0A098S3L6</accession>
<dbReference type="SUPFAM" id="SSF158949">
    <property type="entry name" value="Smr-associated domain-like"/>
    <property type="match status" value="1"/>
</dbReference>
<organism evidence="3 4">
    <name type="scientific">Phaeodactylibacter xiamenensis</name>
    <dbReference type="NCBI Taxonomy" id="1524460"/>
    <lineage>
        <taxon>Bacteria</taxon>
        <taxon>Pseudomonadati</taxon>
        <taxon>Bacteroidota</taxon>
        <taxon>Saprospiria</taxon>
        <taxon>Saprospirales</taxon>
        <taxon>Haliscomenobacteraceae</taxon>
        <taxon>Phaeodactylibacter</taxon>
    </lineage>
</organism>
<evidence type="ECO:0000313" key="3">
    <source>
        <dbReference type="EMBL" id="KGE86944.1"/>
    </source>
</evidence>